<dbReference type="InterPro" id="IPR008969">
    <property type="entry name" value="CarboxyPept-like_regulatory"/>
</dbReference>
<organism evidence="7">
    <name type="scientific">marine sediment metagenome</name>
    <dbReference type="NCBI Taxonomy" id="412755"/>
    <lineage>
        <taxon>unclassified sequences</taxon>
        <taxon>metagenomes</taxon>
        <taxon>ecological metagenomes</taxon>
    </lineage>
</organism>
<evidence type="ECO:0000313" key="7">
    <source>
        <dbReference type="EMBL" id="KKN41241.1"/>
    </source>
</evidence>
<dbReference type="InterPro" id="IPR036942">
    <property type="entry name" value="Beta-barrel_TonB_sf"/>
</dbReference>
<keyword evidence="4" id="KW-0472">Membrane</keyword>
<feature type="domain" description="TonB-dependent transporter Oar-like beta-barrel" evidence="6">
    <location>
        <begin position="320"/>
        <end position="804"/>
    </location>
</feature>
<comment type="caution">
    <text evidence="7">The sequence shown here is derived from an EMBL/GenBank/DDBJ whole genome shotgun (WGS) entry which is preliminary data.</text>
</comment>
<keyword evidence="5" id="KW-0998">Cell outer membrane</keyword>
<dbReference type="InterPro" id="IPR037066">
    <property type="entry name" value="Plug_dom_sf"/>
</dbReference>
<dbReference type="InterPro" id="IPR057601">
    <property type="entry name" value="Oar-like_b-barrel"/>
</dbReference>
<evidence type="ECO:0000256" key="5">
    <source>
        <dbReference type="ARBA" id="ARBA00023237"/>
    </source>
</evidence>
<dbReference type="Gene3D" id="2.40.170.20">
    <property type="entry name" value="TonB-dependent receptor, beta-barrel domain"/>
    <property type="match status" value="1"/>
</dbReference>
<dbReference type="Gene3D" id="2.170.130.10">
    <property type="entry name" value="TonB-dependent receptor, plug domain"/>
    <property type="match status" value="1"/>
</dbReference>
<evidence type="ECO:0000256" key="3">
    <source>
        <dbReference type="ARBA" id="ARBA00022692"/>
    </source>
</evidence>
<dbReference type="PANTHER" id="PTHR30069:SF46">
    <property type="entry name" value="OAR PROTEIN"/>
    <property type="match status" value="1"/>
</dbReference>
<dbReference type="SUPFAM" id="SSF56935">
    <property type="entry name" value="Porins"/>
    <property type="match status" value="1"/>
</dbReference>
<keyword evidence="3" id="KW-0812">Transmembrane</keyword>
<dbReference type="InterPro" id="IPR039426">
    <property type="entry name" value="TonB-dep_rcpt-like"/>
</dbReference>
<dbReference type="GO" id="GO:0015344">
    <property type="term" value="F:siderophore uptake transmembrane transporter activity"/>
    <property type="evidence" value="ECO:0007669"/>
    <property type="project" value="TreeGrafter"/>
</dbReference>
<accession>A0A0F9SWE2</accession>
<comment type="subcellular location">
    <subcellularLocation>
        <location evidence="1">Cell outer membrane</location>
        <topology evidence="1">Multi-pass membrane protein</topology>
    </subcellularLocation>
</comment>
<dbReference type="Gene3D" id="2.60.40.1120">
    <property type="entry name" value="Carboxypeptidase-like, regulatory domain"/>
    <property type="match status" value="1"/>
</dbReference>
<dbReference type="SUPFAM" id="SSF49464">
    <property type="entry name" value="Carboxypeptidase regulatory domain-like"/>
    <property type="match status" value="1"/>
</dbReference>
<gene>
    <name evidence="7" type="ORF">LCGC14_0725220</name>
</gene>
<evidence type="ECO:0000256" key="1">
    <source>
        <dbReference type="ARBA" id="ARBA00004571"/>
    </source>
</evidence>
<name>A0A0F9SWE2_9ZZZZ</name>
<dbReference type="EMBL" id="LAZR01001659">
    <property type="protein sequence ID" value="KKN41241.1"/>
    <property type="molecule type" value="Genomic_DNA"/>
</dbReference>
<dbReference type="Pfam" id="PF25183">
    <property type="entry name" value="OMP_b-brl_4"/>
    <property type="match status" value="1"/>
</dbReference>
<reference evidence="7" key="1">
    <citation type="journal article" date="2015" name="Nature">
        <title>Complex archaea that bridge the gap between prokaryotes and eukaryotes.</title>
        <authorList>
            <person name="Spang A."/>
            <person name="Saw J.H."/>
            <person name="Jorgensen S.L."/>
            <person name="Zaremba-Niedzwiedzka K."/>
            <person name="Martijn J."/>
            <person name="Lind A.E."/>
            <person name="van Eijk R."/>
            <person name="Schleper C."/>
            <person name="Guy L."/>
            <person name="Ettema T.J."/>
        </authorList>
    </citation>
    <scope>NUCLEOTIDE SEQUENCE</scope>
</reference>
<protein>
    <recommendedName>
        <fullName evidence="6">TonB-dependent transporter Oar-like beta-barrel domain-containing protein</fullName>
    </recommendedName>
</protein>
<sequence length="916" mass="102483">MTSNKNFAKFAFLSILIFTLATGFSYAQRITGGIRGVVTDDEGVPFPGVTVELSSPVLMGGVHSEITGTKGAYRFINLPPGMYKLVFSLDGFQTIEKLEIKVRVKGTVTENTIMKQTTLRETITVTGEAPVIDVTSSEESLSFDKELLEMIPSGRYSFLDVMKQAPGVITSGSGGGTTVMSVAGSNSESNSFQIDGLDITGPRLGRPIVRPNQEIFSEVEVSGIGSPAEYGNYTGAIVNVVTKSGGNTFSGIVAYYGQFASLTGDNNPEPETWESWTRHKFFDVAFTLGGPIVKDKLWFFASANLTSDDYTGWTSDPTYHSPARDDNYFFKLSSQITNAHKLTGAFAYRYDFWQSVPTPWVMPEATTEGIGKVPYWNLMYTWIMSNNAYLELKTSGFSQKTSTLPRPDLGGDLSIPQHYDSLTGVYTQGIWWPSERNFRRNQATGALSYFAEDFLGGDHDFKVGIQYNRSYAGTLAGYPGGIQYTDYGGEFYTKTELDPSYYGGLVNGLSAFFDDSWSIGDRLTVNLGLRYDYSNASIPSYTVMDVWTKTDGKTPAIKDMVTWNSLSPRIGLAYQLTSDGKTIIKAGYRRTQDPYHTGHNDWPGPNAGDYYGYWWDGTDWVRYWGAGAGDNWALPPEDLKAPYSSMFSIGLEREVFTDFSVGLSGVYKDQKNGIAYWNSKGIYEVVPMVSPDNGQTYQIYNQLNPGVNKYEITNPEGFGQTYKGVTLQVRKRYSNNWLLNASLTLSKSEGLTTSSRTNSDQQWVLTTWMYTSGKDPNHWINGRGLMSMDRKWAFKLQFGYNFPWDILASVNYQFLTGRPWQPYVRVYPDQGVQSIIAEPRSDKNRVGERNMLDIRVAKTFNFFKSVRFSVMVDVFNALNSNTPTGLWSYNTWSWYFGETGSIPTPRRAQIGLKLEF</sequence>
<dbReference type="GO" id="GO:0044718">
    <property type="term" value="P:siderophore transmembrane transport"/>
    <property type="evidence" value="ECO:0007669"/>
    <property type="project" value="TreeGrafter"/>
</dbReference>
<dbReference type="PANTHER" id="PTHR30069">
    <property type="entry name" value="TONB-DEPENDENT OUTER MEMBRANE RECEPTOR"/>
    <property type="match status" value="1"/>
</dbReference>
<evidence type="ECO:0000256" key="2">
    <source>
        <dbReference type="ARBA" id="ARBA00022448"/>
    </source>
</evidence>
<dbReference type="AlphaFoldDB" id="A0A0F9SWE2"/>
<dbReference type="GO" id="GO:0009279">
    <property type="term" value="C:cell outer membrane"/>
    <property type="evidence" value="ECO:0007669"/>
    <property type="project" value="UniProtKB-SubCell"/>
</dbReference>
<keyword evidence="2" id="KW-0813">Transport</keyword>
<dbReference type="Pfam" id="PF13620">
    <property type="entry name" value="CarboxypepD_reg"/>
    <property type="match status" value="1"/>
</dbReference>
<evidence type="ECO:0000259" key="6">
    <source>
        <dbReference type="Pfam" id="PF25183"/>
    </source>
</evidence>
<proteinExistence type="predicted"/>
<evidence type="ECO:0000256" key="4">
    <source>
        <dbReference type="ARBA" id="ARBA00023136"/>
    </source>
</evidence>